<keyword evidence="3" id="KW-1185">Reference proteome</keyword>
<evidence type="ECO:0000313" key="2">
    <source>
        <dbReference type="EMBL" id="ONK76181.1"/>
    </source>
</evidence>
<proteinExistence type="predicted"/>
<feature type="compositionally biased region" description="Acidic residues" evidence="1">
    <location>
        <begin position="144"/>
        <end position="164"/>
    </location>
</feature>
<dbReference type="Proteomes" id="UP000243459">
    <property type="component" value="Chromosome 3"/>
</dbReference>
<feature type="region of interest" description="Disordered" evidence="1">
    <location>
        <begin position="139"/>
        <end position="164"/>
    </location>
</feature>
<evidence type="ECO:0000256" key="1">
    <source>
        <dbReference type="SAM" id="MobiDB-lite"/>
    </source>
</evidence>
<accession>A0A5P1FHQ8</accession>
<sequence length="164" mass="19137">MEPEKDEVAPTQTSGVQLHRISKFLMRLLRWRGSRRTWRLSRSLSNGNVLAIPVLELEALRPQLVLSWDEMRPMMIRIVKAHPRYEKVPLKHVFIPEHCMDSTCLVMELRPNQAKFKYPYRISDNLEALKGIKRPRGSLALVTEENEEEQEDEATSGELDDEDK</sequence>
<organism evidence="2 3">
    <name type="scientific">Asparagus officinalis</name>
    <name type="common">Garden asparagus</name>
    <dbReference type="NCBI Taxonomy" id="4686"/>
    <lineage>
        <taxon>Eukaryota</taxon>
        <taxon>Viridiplantae</taxon>
        <taxon>Streptophyta</taxon>
        <taxon>Embryophyta</taxon>
        <taxon>Tracheophyta</taxon>
        <taxon>Spermatophyta</taxon>
        <taxon>Magnoliopsida</taxon>
        <taxon>Liliopsida</taxon>
        <taxon>Asparagales</taxon>
        <taxon>Asparagaceae</taxon>
        <taxon>Asparagoideae</taxon>
        <taxon>Asparagus</taxon>
    </lineage>
</organism>
<protein>
    <submittedName>
        <fullName evidence="2">Uncharacterized protein</fullName>
    </submittedName>
</protein>
<evidence type="ECO:0000313" key="3">
    <source>
        <dbReference type="Proteomes" id="UP000243459"/>
    </source>
</evidence>
<dbReference type="AlphaFoldDB" id="A0A5P1FHQ8"/>
<gene>
    <name evidence="2" type="ORF">A4U43_C03F24780</name>
</gene>
<name>A0A5P1FHQ8_ASPOF</name>
<dbReference type="EMBL" id="CM007383">
    <property type="protein sequence ID" value="ONK76181.1"/>
    <property type="molecule type" value="Genomic_DNA"/>
</dbReference>
<dbReference type="Gramene" id="ONK76181">
    <property type="protein sequence ID" value="ONK76181"/>
    <property type="gene ID" value="A4U43_C03F24780"/>
</dbReference>
<reference evidence="3" key="1">
    <citation type="journal article" date="2017" name="Nat. Commun.">
        <title>The asparagus genome sheds light on the origin and evolution of a young Y chromosome.</title>
        <authorList>
            <person name="Harkess A."/>
            <person name="Zhou J."/>
            <person name="Xu C."/>
            <person name="Bowers J.E."/>
            <person name="Van der Hulst R."/>
            <person name="Ayyampalayam S."/>
            <person name="Mercati F."/>
            <person name="Riccardi P."/>
            <person name="McKain M.R."/>
            <person name="Kakrana A."/>
            <person name="Tang H."/>
            <person name="Ray J."/>
            <person name="Groenendijk J."/>
            <person name="Arikit S."/>
            <person name="Mathioni S.M."/>
            <person name="Nakano M."/>
            <person name="Shan H."/>
            <person name="Telgmann-Rauber A."/>
            <person name="Kanno A."/>
            <person name="Yue Z."/>
            <person name="Chen H."/>
            <person name="Li W."/>
            <person name="Chen Y."/>
            <person name="Xu X."/>
            <person name="Zhang Y."/>
            <person name="Luo S."/>
            <person name="Chen H."/>
            <person name="Gao J."/>
            <person name="Mao Z."/>
            <person name="Pires J.C."/>
            <person name="Luo M."/>
            <person name="Kudrna D."/>
            <person name="Wing R.A."/>
            <person name="Meyers B.C."/>
            <person name="Yi K."/>
            <person name="Kong H."/>
            <person name="Lavrijsen P."/>
            <person name="Sunseri F."/>
            <person name="Falavigna A."/>
            <person name="Ye Y."/>
            <person name="Leebens-Mack J.H."/>
            <person name="Chen G."/>
        </authorList>
    </citation>
    <scope>NUCLEOTIDE SEQUENCE [LARGE SCALE GENOMIC DNA]</scope>
    <source>
        <strain evidence="3">cv. DH0086</strain>
    </source>
</reference>